<sequence>MNALRLSARKEVARNYSASLMSNTKWRILFKALEASGVDIKGIAVKFVGDSQEWSPVFPGLYPPHAYVDLWPLNVHPLVEIEWIEFRRTVVEKRPNNVPPALLSQDVDAIRAVIDATGKRFPIEVTEQGLRVVGHLNA</sequence>
<evidence type="ECO:0000313" key="2">
    <source>
        <dbReference type="Proteomes" id="UP000503017"/>
    </source>
</evidence>
<gene>
    <name evidence="1" type="ORF">EB235_05030</name>
</gene>
<dbReference type="EMBL" id="CP033367">
    <property type="protein sequence ID" value="QKD00935.1"/>
    <property type="molecule type" value="Genomic_DNA"/>
</dbReference>
<dbReference type="Proteomes" id="UP000503017">
    <property type="component" value="Chromosome"/>
</dbReference>
<accession>A0A6M7WG35</accession>
<dbReference type="AlphaFoldDB" id="A0A6M7WG35"/>
<protein>
    <submittedName>
        <fullName evidence="1">Uncharacterized protein</fullName>
    </submittedName>
</protein>
<organism evidence="1 2">
    <name type="scientific">Mesorhizobium loti R88b</name>
    <dbReference type="NCBI Taxonomy" id="935548"/>
    <lineage>
        <taxon>Bacteria</taxon>
        <taxon>Pseudomonadati</taxon>
        <taxon>Pseudomonadota</taxon>
        <taxon>Alphaproteobacteria</taxon>
        <taxon>Hyphomicrobiales</taxon>
        <taxon>Phyllobacteriaceae</taxon>
        <taxon>Mesorhizobium</taxon>
    </lineage>
</organism>
<dbReference type="Pfam" id="PF20383">
    <property type="entry name" value="DUF6678"/>
    <property type="match status" value="1"/>
</dbReference>
<evidence type="ECO:0000313" key="1">
    <source>
        <dbReference type="EMBL" id="QKD00935.1"/>
    </source>
</evidence>
<reference evidence="1 2" key="1">
    <citation type="submission" date="2018-10" db="EMBL/GenBank/DDBJ databases">
        <authorList>
            <person name="Perry B.J."/>
            <person name="Sullivan J.T."/>
            <person name="Murphy R.J.T."/>
            <person name="Ramsay J.P."/>
            <person name="Ronson C.W."/>
        </authorList>
    </citation>
    <scope>NUCLEOTIDE SEQUENCE [LARGE SCALE GENOMIC DNA]</scope>
    <source>
        <strain evidence="1 2">R88b</strain>
    </source>
</reference>
<proteinExistence type="predicted"/>
<name>A0A6M7WG35_RHILI</name>
<dbReference type="InterPro" id="IPR046500">
    <property type="entry name" value="DUF6678"/>
</dbReference>